<accession>A0ABT8M7J8</accession>
<proteinExistence type="predicted"/>
<dbReference type="EMBL" id="VCYH01000002">
    <property type="protein sequence ID" value="MDN7023908.1"/>
    <property type="molecule type" value="Genomic_DNA"/>
</dbReference>
<sequence>MVFGILKYRIRGEGGRGACPLLHAIAALVPGIGEMGLRRHDLSITCTRSPLEHYPAMGSAPAYT</sequence>
<comment type="caution">
    <text evidence="1">The sequence shown here is derived from an EMBL/GenBank/DDBJ whole genome shotgun (WGS) entry which is preliminary data.</text>
</comment>
<organism evidence="1 2">
    <name type="scientific">Methanoculleus frigidifontis</name>
    <dbReference type="NCBI Taxonomy" id="2584085"/>
    <lineage>
        <taxon>Archaea</taxon>
        <taxon>Methanobacteriati</taxon>
        <taxon>Methanobacteriota</taxon>
        <taxon>Stenosarchaea group</taxon>
        <taxon>Methanomicrobia</taxon>
        <taxon>Methanomicrobiales</taxon>
        <taxon>Methanomicrobiaceae</taxon>
        <taxon>Methanoculleus</taxon>
    </lineage>
</organism>
<dbReference type="RefSeq" id="WP_301662993.1">
    <property type="nucleotide sequence ID" value="NZ_VCYH01000002.1"/>
</dbReference>
<name>A0ABT8M7J8_9EURY</name>
<evidence type="ECO:0000313" key="2">
    <source>
        <dbReference type="Proteomes" id="UP001168338"/>
    </source>
</evidence>
<dbReference type="Proteomes" id="UP001168338">
    <property type="component" value="Unassembled WGS sequence"/>
</dbReference>
<gene>
    <name evidence="1" type="ORF">FGU65_03200</name>
</gene>
<keyword evidence="2" id="KW-1185">Reference proteome</keyword>
<reference evidence="1" key="1">
    <citation type="submission" date="2019-05" db="EMBL/GenBank/DDBJ databases">
        <title>Methanoculleus sp. FWC-SCC1, a methanogenic archaeon isolated from deep marine cold seep.</title>
        <authorList>
            <person name="Chen Y.-W."/>
            <person name="Chen S.-C."/>
            <person name="Teng N.-H."/>
            <person name="Lai M.-C."/>
        </authorList>
    </citation>
    <scope>NUCLEOTIDE SEQUENCE</scope>
    <source>
        <strain evidence="1">FWC-SCC1</strain>
    </source>
</reference>
<protein>
    <submittedName>
        <fullName evidence="1">Uncharacterized protein</fullName>
    </submittedName>
</protein>
<evidence type="ECO:0000313" key="1">
    <source>
        <dbReference type="EMBL" id="MDN7023908.1"/>
    </source>
</evidence>